<dbReference type="PANTHER" id="PTHR11785">
    <property type="entry name" value="AMINO ACID TRANSPORTER"/>
    <property type="match status" value="1"/>
</dbReference>
<dbReference type="Proteomes" id="UP001283361">
    <property type="component" value="Unassembled WGS sequence"/>
</dbReference>
<feature type="transmembrane region" description="Helical" evidence="5">
    <location>
        <begin position="224"/>
        <end position="242"/>
    </location>
</feature>
<dbReference type="GO" id="GO:0016020">
    <property type="term" value="C:membrane"/>
    <property type="evidence" value="ECO:0007669"/>
    <property type="project" value="UniProtKB-SubCell"/>
</dbReference>
<evidence type="ECO:0000256" key="3">
    <source>
        <dbReference type="ARBA" id="ARBA00022989"/>
    </source>
</evidence>
<keyword evidence="4 5" id="KW-0472">Membrane</keyword>
<feature type="transmembrane region" description="Helical" evidence="5">
    <location>
        <begin position="91"/>
        <end position="111"/>
    </location>
</feature>
<keyword evidence="2 5" id="KW-0812">Transmembrane</keyword>
<proteinExistence type="predicted"/>
<comment type="subcellular location">
    <subcellularLocation>
        <location evidence="1">Membrane</location>
        <topology evidence="1">Multi-pass membrane protein</topology>
    </subcellularLocation>
</comment>
<feature type="transmembrane region" description="Helical" evidence="5">
    <location>
        <begin position="199"/>
        <end position="218"/>
    </location>
</feature>
<evidence type="ECO:0000256" key="4">
    <source>
        <dbReference type="ARBA" id="ARBA00023136"/>
    </source>
</evidence>
<accession>A0AAE1EF10</accession>
<evidence type="ECO:0008006" key="8">
    <source>
        <dbReference type="Google" id="ProtNLM"/>
    </source>
</evidence>
<evidence type="ECO:0000313" key="6">
    <source>
        <dbReference type="EMBL" id="KAK3803338.1"/>
    </source>
</evidence>
<keyword evidence="3 5" id="KW-1133">Transmembrane helix</keyword>
<dbReference type="AlphaFoldDB" id="A0AAE1EF10"/>
<feature type="transmembrane region" description="Helical" evidence="5">
    <location>
        <begin position="168"/>
        <end position="187"/>
    </location>
</feature>
<name>A0AAE1EF10_9GAST</name>
<dbReference type="InterPro" id="IPR050598">
    <property type="entry name" value="AminoAcid_Transporter"/>
</dbReference>
<dbReference type="EMBL" id="JAWDGP010000153">
    <property type="protein sequence ID" value="KAK3803338.1"/>
    <property type="molecule type" value="Genomic_DNA"/>
</dbReference>
<reference evidence="6" key="1">
    <citation type="journal article" date="2023" name="G3 (Bethesda)">
        <title>A reference genome for the long-term kleptoplast-retaining sea slug Elysia crispata morphotype clarki.</title>
        <authorList>
            <person name="Eastman K.E."/>
            <person name="Pendleton A.L."/>
            <person name="Shaikh M.A."/>
            <person name="Suttiyut T."/>
            <person name="Ogas R."/>
            <person name="Tomko P."/>
            <person name="Gavelis G."/>
            <person name="Widhalm J.R."/>
            <person name="Wisecaver J.H."/>
        </authorList>
    </citation>
    <scope>NUCLEOTIDE SEQUENCE</scope>
    <source>
        <strain evidence="6">ECLA1</strain>
    </source>
</reference>
<feature type="transmembrane region" description="Helical" evidence="5">
    <location>
        <begin position="48"/>
        <end position="71"/>
    </location>
</feature>
<dbReference type="Pfam" id="PF13520">
    <property type="entry name" value="AA_permease_2"/>
    <property type="match status" value="1"/>
</dbReference>
<sequence length="257" mass="28126">MPYRFLDEYANIYYLLSVNVKTHYRNNPTANTKPGSSRKIGIFPSLECLLIVIVYLATNTASFAATTSTAILQADAVVMVWGDRVLKGASLVIPVAVMVSAFGAVNGNVFSGGRSISVAARDGNLPNVLISIHVNKPIPLPTMVFTTVTTTVFVLLGDISSLVDFFSFTVWLFYGLSFGSLLVFRVTKPDRVRPYKCPIVIPVVMVIISIYLVLAPIIKEPSIGYLYAALFSVGGLLFYFPFVKYKLDLPYKGLSSL</sequence>
<evidence type="ECO:0000256" key="2">
    <source>
        <dbReference type="ARBA" id="ARBA00022692"/>
    </source>
</evidence>
<gene>
    <name evidence="6" type="ORF">RRG08_057896</name>
</gene>
<dbReference type="InterPro" id="IPR002293">
    <property type="entry name" value="AA/rel_permease1"/>
</dbReference>
<evidence type="ECO:0000313" key="7">
    <source>
        <dbReference type="Proteomes" id="UP001283361"/>
    </source>
</evidence>
<dbReference type="GO" id="GO:0015179">
    <property type="term" value="F:L-amino acid transmembrane transporter activity"/>
    <property type="evidence" value="ECO:0007669"/>
    <property type="project" value="TreeGrafter"/>
</dbReference>
<feature type="transmembrane region" description="Helical" evidence="5">
    <location>
        <begin position="138"/>
        <end position="156"/>
    </location>
</feature>
<organism evidence="6 7">
    <name type="scientific">Elysia crispata</name>
    <name type="common">lettuce slug</name>
    <dbReference type="NCBI Taxonomy" id="231223"/>
    <lineage>
        <taxon>Eukaryota</taxon>
        <taxon>Metazoa</taxon>
        <taxon>Spiralia</taxon>
        <taxon>Lophotrochozoa</taxon>
        <taxon>Mollusca</taxon>
        <taxon>Gastropoda</taxon>
        <taxon>Heterobranchia</taxon>
        <taxon>Euthyneura</taxon>
        <taxon>Panpulmonata</taxon>
        <taxon>Sacoglossa</taxon>
        <taxon>Placobranchoidea</taxon>
        <taxon>Plakobranchidae</taxon>
        <taxon>Elysia</taxon>
    </lineage>
</organism>
<comment type="caution">
    <text evidence="6">The sequence shown here is derived from an EMBL/GenBank/DDBJ whole genome shotgun (WGS) entry which is preliminary data.</text>
</comment>
<keyword evidence="7" id="KW-1185">Reference proteome</keyword>
<protein>
    <recommendedName>
        <fullName evidence="8">B(0,+)-type amino acid transporter 1</fullName>
    </recommendedName>
</protein>
<dbReference type="Gene3D" id="1.20.1740.10">
    <property type="entry name" value="Amino acid/polyamine transporter I"/>
    <property type="match status" value="1"/>
</dbReference>
<evidence type="ECO:0000256" key="5">
    <source>
        <dbReference type="SAM" id="Phobius"/>
    </source>
</evidence>
<dbReference type="PANTHER" id="PTHR11785:SF340">
    <property type="entry name" value="AROMATIC-PREFERRING AMINO ACID TRANSPORTER"/>
    <property type="match status" value="1"/>
</dbReference>
<evidence type="ECO:0000256" key="1">
    <source>
        <dbReference type="ARBA" id="ARBA00004141"/>
    </source>
</evidence>